<evidence type="ECO:0000313" key="3">
    <source>
        <dbReference type="Proteomes" id="UP000182740"/>
    </source>
</evidence>
<dbReference type="Proteomes" id="UP000182740">
    <property type="component" value="Unassembled WGS sequence"/>
</dbReference>
<protein>
    <recommendedName>
        <fullName evidence="4">Relaxase/Mobilisation nuclease domain-containing protein</fullName>
    </recommendedName>
</protein>
<evidence type="ECO:0000313" key="2">
    <source>
        <dbReference type="EMBL" id="SFW13173.1"/>
    </source>
</evidence>
<feature type="region of interest" description="Disordered" evidence="1">
    <location>
        <begin position="172"/>
        <end position="209"/>
    </location>
</feature>
<gene>
    <name evidence="2" type="ORF">SAMN04489730_0143</name>
</gene>
<sequence length="489" mass="53010">MIVKEAPRGSHTAGLLAYLYGPGKGPERGGTVHVDPRTIASWDGLPELHVPQQRVGGGQSIRAIARTLDVPARLAGLSKTGRTGHIIVANSHDDPVLTDEQWGEIAETTMRRAGLWKGPDDEAGVRWIAVRHDDNSIHISFSRVREDGSDVGYINYTRAWESMRHEYESRFSLTPTGHADGTSRRPYHQAEASRAKVERHRTDGDPHALPDTAQLRHWCTVVALEAGSEDVFADRLRAAGITVTEQRDQAGEIVDYRVGVRTDSAGQPVLYNLGKLAPELRLTELRAAWADPADRSPASISAAVSALERAAATGPDEPTDVELALIGRSVREVLHAAAAYTELGELRLAAEAAERAGRLAEQMPVMPALAHGPATEMARDLRVATGALLRAHRDGERDDDTAARVVIAVASVLAQVEAWHELADRRAAAYAAVTARERVLQARRALTSHRPADPQPVRPQPARAGADHSAARATIPRPSNTPPDVPRRR</sequence>
<feature type="region of interest" description="Disordered" evidence="1">
    <location>
        <begin position="446"/>
        <end position="489"/>
    </location>
</feature>
<keyword evidence="3" id="KW-1185">Reference proteome</keyword>
<dbReference type="OrthoDB" id="4382201at2"/>
<accession>A0A1K1LQI8</accession>
<dbReference type="RefSeq" id="WP_072474401.1">
    <property type="nucleotide sequence ID" value="NZ_FPJG01000002.1"/>
</dbReference>
<proteinExistence type="predicted"/>
<feature type="compositionally biased region" description="Pro residues" evidence="1">
    <location>
        <begin position="479"/>
        <end position="489"/>
    </location>
</feature>
<reference evidence="3" key="1">
    <citation type="submission" date="2016-11" db="EMBL/GenBank/DDBJ databases">
        <authorList>
            <person name="Varghese N."/>
            <person name="Submissions S."/>
        </authorList>
    </citation>
    <scope>NUCLEOTIDE SEQUENCE [LARGE SCALE GENOMIC DNA]</scope>
    <source>
        <strain evidence="3">DSM 44671</strain>
    </source>
</reference>
<name>A0A1K1LQI8_9PSEU</name>
<feature type="compositionally biased region" description="Basic and acidic residues" evidence="1">
    <location>
        <begin position="191"/>
        <end position="208"/>
    </location>
</feature>
<organism evidence="2 3">
    <name type="scientific">Amycolatopsis australiensis</name>
    <dbReference type="NCBI Taxonomy" id="546364"/>
    <lineage>
        <taxon>Bacteria</taxon>
        <taxon>Bacillati</taxon>
        <taxon>Actinomycetota</taxon>
        <taxon>Actinomycetes</taxon>
        <taxon>Pseudonocardiales</taxon>
        <taxon>Pseudonocardiaceae</taxon>
        <taxon>Amycolatopsis</taxon>
    </lineage>
</organism>
<evidence type="ECO:0008006" key="4">
    <source>
        <dbReference type="Google" id="ProtNLM"/>
    </source>
</evidence>
<evidence type="ECO:0000256" key="1">
    <source>
        <dbReference type="SAM" id="MobiDB-lite"/>
    </source>
</evidence>
<dbReference type="EMBL" id="FPJG01000002">
    <property type="protein sequence ID" value="SFW13173.1"/>
    <property type="molecule type" value="Genomic_DNA"/>
</dbReference>
<dbReference type="STRING" id="546364.SAMN04489730_0143"/>
<dbReference type="AlphaFoldDB" id="A0A1K1LQI8"/>